<dbReference type="InterPro" id="IPR005500">
    <property type="entry name" value="DUF309"/>
</dbReference>
<comment type="caution">
    <text evidence="1">The sequence shown here is derived from an EMBL/GenBank/DDBJ whole genome shotgun (WGS) entry which is preliminary data.</text>
</comment>
<dbReference type="AlphaFoldDB" id="A0A850LIK0"/>
<dbReference type="InterPro" id="IPR023203">
    <property type="entry name" value="TTHA0068_sf"/>
</dbReference>
<evidence type="ECO:0000313" key="2">
    <source>
        <dbReference type="Proteomes" id="UP000565723"/>
    </source>
</evidence>
<gene>
    <name evidence="1" type="ORF">HW564_13295</name>
</gene>
<dbReference type="EMBL" id="JABXIY010000034">
    <property type="protein sequence ID" value="NVK97901.1"/>
    <property type="molecule type" value="Genomic_DNA"/>
</dbReference>
<proteinExistence type="predicted"/>
<dbReference type="Proteomes" id="UP000565723">
    <property type="component" value="Unassembled WGS sequence"/>
</dbReference>
<dbReference type="RefSeq" id="WP_011049377.1">
    <property type="nucleotide sequence ID" value="NZ_CP076685.1"/>
</dbReference>
<dbReference type="SUPFAM" id="SSF140663">
    <property type="entry name" value="TTHA0068-like"/>
    <property type="match status" value="1"/>
</dbReference>
<organism evidence="1 2">
    <name type="scientific">Ruegeria pomeroyi</name>
    <dbReference type="NCBI Taxonomy" id="89184"/>
    <lineage>
        <taxon>Bacteria</taxon>
        <taxon>Pseudomonadati</taxon>
        <taxon>Pseudomonadota</taxon>
        <taxon>Alphaproteobacteria</taxon>
        <taxon>Rhodobacterales</taxon>
        <taxon>Roseobacteraceae</taxon>
        <taxon>Ruegeria</taxon>
    </lineage>
</organism>
<sequence length="147" mass="16265">MELPPLSDPYMPGLTARPPEDLFEALHQSVPNQLRPDSLAACPAWIAGWRLLELGYFWEAHEVWEPVWMALPPNDAARHAVRAAIQLANAALKLRMGRQGAAQRLCSLAREAAGRANGAAAPEGWHDLFRTHLEAVEGRFEVLQNNA</sequence>
<name>A0A850LIK0_9RHOB</name>
<accession>A0A850LIK0</accession>
<dbReference type="Pfam" id="PF03745">
    <property type="entry name" value="DUF309"/>
    <property type="match status" value="1"/>
</dbReference>
<dbReference type="Gene3D" id="1.10.3450.10">
    <property type="entry name" value="TTHA0068-like"/>
    <property type="match status" value="1"/>
</dbReference>
<protein>
    <submittedName>
        <fullName evidence="1">DUF309 domain-containing protein</fullName>
    </submittedName>
</protein>
<evidence type="ECO:0000313" key="1">
    <source>
        <dbReference type="EMBL" id="NVK97901.1"/>
    </source>
</evidence>
<reference evidence="1 2" key="1">
    <citation type="journal article" date="2020" name="Proc. Natl. Acad. Sci. U.S.A.">
        <title>Ecological drivers of bacterial community assembly in synthetic phycospheres.</title>
        <authorList>
            <person name="Fu H."/>
            <person name="Uchimiya M."/>
            <person name="Gore J."/>
            <person name="Moran M.A."/>
        </authorList>
    </citation>
    <scope>NUCLEOTIDE SEQUENCE [LARGE SCALE GENOMIC DNA]</scope>
    <source>
        <strain evidence="1">HF-Din03</strain>
    </source>
</reference>
<dbReference type="OMA" id="EAVWIQT"/>